<dbReference type="GO" id="GO:0000976">
    <property type="term" value="F:transcription cis-regulatory region binding"/>
    <property type="evidence" value="ECO:0007669"/>
    <property type="project" value="TreeGrafter"/>
</dbReference>
<dbReference type="InterPro" id="IPR009057">
    <property type="entry name" value="Homeodomain-like_sf"/>
</dbReference>
<accession>A0A7R7RMX6</accession>
<protein>
    <submittedName>
        <fullName evidence="5">TetR family transcriptional regulator</fullName>
    </submittedName>
</protein>
<gene>
    <name evidence="5" type="ORF">MINTM018_25540</name>
</gene>
<evidence type="ECO:0000313" key="6">
    <source>
        <dbReference type="Proteomes" id="UP000595205"/>
    </source>
</evidence>
<dbReference type="PANTHER" id="PTHR30055">
    <property type="entry name" value="HTH-TYPE TRANSCRIPTIONAL REGULATOR RUTR"/>
    <property type="match status" value="1"/>
</dbReference>
<dbReference type="GO" id="GO:0003700">
    <property type="term" value="F:DNA-binding transcription factor activity"/>
    <property type="evidence" value="ECO:0007669"/>
    <property type="project" value="TreeGrafter"/>
</dbReference>
<feature type="region of interest" description="Disordered" evidence="3">
    <location>
        <begin position="1"/>
        <end position="20"/>
    </location>
</feature>
<evidence type="ECO:0000259" key="4">
    <source>
        <dbReference type="PROSITE" id="PS50977"/>
    </source>
</evidence>
<dbReference type="PROSITE" id="PS50977">
    <property type="entry name" value="HTH_TETR_2"/>
    <property type="match status" value="1"/>
</dbReference>
<dbReference type="Gene3D" id="1.10.10.60">
    <property type="entry name" value="Homeodomain-like"/>
    <property type="match status" value="1"/>
</dbReference>
<dbReference type="Pfam" id="PF17920">
    <property type="entry name" value="TetR_C_16"/>
    <property type="match status" value="1"/>
</dbReference>
<dbReference type="InterPro" id="IPR041678">
    <property type="entry name" value="TetR_C_16"/>
</dbReference>
<sequence length="203" mass="21936">MKRTSTGVGPDGSPPRRDAAATKARLLTAAREQFLRHGYRATSLRAIAAQAGVDVMLIRRYFGSKQQLFDEATNISGNVEAIRRATDSAVGQTLIERVLQARQDSDAPLFALLRSSGDPDVVARLNAQLENGLTRNLSRRIRADEPRLRADMVAALLLGIGVLRVLLHKEPIATASDRDIAALFTEAFEALTELPQDAGGAGH</sequence>
<dbReference type="EMBL" id="AP024255">
    <property type="protein sequence ID" value="BCO99784.1"/>
    <property type="molecule type" value="Genomic_DNA"/>
</dbReference>
<feature type="DNA-binding region" description="H-T-H motif" evidence="2">
    <location>
        <begin position="43"/>
        <end position="62"/>
    </location>
</feature>
<evidence type="ECO:0000256" key="2">
    <source>
        <dbReference type="PROSITE-ProRule" id="PRU00335"/>
    </source>
</evidence>
<dbReference type="GeneID" id="77302053"/>
<dbReference type="Pfam" id="PF00440">
    <property type="entry name" value="TetR_N"/>
    <property type="match status" value="1"/>
</dbReference>
<feature type="domain" description="HTH tetR-type" evidence="4">
    <location>
        <begin position="20"/>
        <end position="80"/>
    </location>
</feature>
<dbReference type="PRINTS" id="PR00455">
    <property type="entry name" value="HTHTETR"/>
</dbReference>
<dbReference type="RefSeq" id="WP_009956383.1">
    <property type="nucleotide sequence ID" value="NZ_AP024241.1"/>
</dbReference>
<dbReference type="InterPro" id="IPR050109">
    <property type="entry name" value="HTH-type_TetR-like_transc_reg"/>
</dbReference>
<dbReference type="AlphaFoldDB" id="A0A7R7RMX6"/>
<dbReference type="SUPFAM" id="SSF48498">
    <property type="entry name" value="Tetracyclin repressor-like, C-terminal domain"/>
    <property type="match status" value="1"/>
</dbReference>
<evidence type="ECO:0000256" key="1">
    <source>
        <dbReference type="ARBA" id="ARBA00023125"/>
    </source>
</evidence>
<proteinExistence type="predicted"/>
<organism evidence="5 6">
    <name type="scientific">Mycobacterium intracellulare</name>
    <dbReference type="NCBI Taxonomy" id="1767"/>
    <lineage>
        <taxon>Bacteria</taxon>
        <taxon>Bacillati</taxon>
        <taxon>Actinomycetota</taxon>
        <taxon>Actinomycetes</taxon>
        <taxon>Mycobacteriales</taxon>
        <taxon>Mycobacteriaceae</taxon>
        <taxon>Mycobacterium</taxon>
        <taxon>Mycobacterium avium complex (MAC)</taxon>
    </lineage>
</organism>
<evidence type="ECO:0000313" key="5">
    <source>
        <dbReference type="EMBL" id="BCO99784.1"/>
    </source>
</evidence>
<dbReference type="PANTHER" id="PTHR30055:SF235">
    <property type="entry name" value="TRANSCRIPTIONAL REGULATORY PROTEIN"/>
    <property type="match status" value="1"/>
</dbReference>
<dbReference type="InterPro" id="IPR001647">
    <property type="entry name" value="HTH_TetR"/>
</dbReference>
<reference evidence="5 6" key="1">
    <citation type="submission" date="2020-12" db="EMBL/GenBank/DDBJ databases">
        <title>Genome sequence of clinical Mycobacterium intracellulare strains.</title>
        <authorList>
            <person name="Tateishi Y."/>
            <person name="Matsumoto S."/>
            <person name="Fukushima Y."/>
            <person name="Nakajima C."/>
            <person name="Suzuki Y."/>
        </authorList>
    </citation>
    <scope>NUCLEOTIDE SEQUENCE [LARGE SCALE GENOMIC DNA]</scope>
    <source>
        <strain evidence="5 6">M018</strain>
    </source>
</reference>
<name>A0A7R7RMX6_MYCIT</name>
<dbReference type="Gene3D" id="1.10.357.10">
    <property type="entry name" value="Tetracycline Repressor, domain 2"/>
    <property type="match status" value="1"/>
</dbReference>
<dbReference type="Proteomes" id="UP000595205">
    <property type="component" value="Chromosome"/>
</dbReference>
<keyword evidence="1 2" id="KW-0238">DNA-binding</keyword>
<dbReference type="OMA" id="ARIAHYM"/>
<dbReference type="InterPro" id="IPR036271">
    <property type="entry name" value="Tet_transcr_reg_TetR-rel_C_sf"/>
</dbReference>
<evidence type="ECO:0000256" key="3">
    <source>
        <dbReference type="SAM" id="MobiDB-lite"/>
    </source>
</evidence>
<dbReference type="SUPFAM" id="SSF46689">
    <property type="entry name" value="Homeodomain-like"/>
    <property type="match status" value="1"/>
</dbReference>